<accession>A0ABR6P4C9</accession>
<proteinExistence type="predicted"/>
<protein>
    <submittedName>
        <fullName evidence="2">Uncharacterized protein</fullName>
    </submittedName>
</protein>
<evidence type="ECO:0000313" key="3">
    <source>
        <dbReference type="Proteomes" id="UP000587579"/>
    </source>
</evidence>
<keyword evidence="3" id="KW-1185">Reference proteome</keyword>
<comment type="caution">
    <text evidence="2">The sequence shown here is derived from an EMBL/GenBank/DDBJ whole genome shotgun (WGS) entry which is preliminary data.</text>
</comment>
<feature type="compositionally biased region" description="Basic and acidic residues" evidence="1">
    <location>
        <begin position="1"/>
        <end position="17"/>
    </location>
</feature>
<dbReference type="RefSeq" id="WP_147144753.1">
    <property type="nucleotide sequence ID" value="NZ_JACHEZ010000011.1"/>
</dbReference>
<gene>
    <name evidence="2" type="ORF">HNQ05_002337</name>
</gene>
<dbReference type="Proteomes" id="UP000587579">
    <property type="component" value="Unassembled WGS sequence"/>
</dbReference>
<organism evidence="2 3">
    <name type="scientific">Oceanithermus desulfurans</name>
    <dbReference type="NCBI Taxonomy" id="227924"/>
    <lineage>
        <taxon>Bacteria</taxon>
        <taxon>Thermotogati</taxon>
        <taxon>Deinococcota</taxon>
        <taxon>Deinococci</taxon>
        <taxon>Thermales</taxon>
        <taxon>Thermaceae</taxon>
        <taxon>Oceanithermus</taxon>
    </lineage>
</organism>
<dbReference type="EMBL" id="JACHEZ010000011">
    <property type="protein sequence ID" value="MBB6030938.1"/>
    <property type="molecule type" value="Genomic_DNA"/>
</dbReference>
<feature type="region of interest" description="Disordered" evidence="1">
    <location>
        <begin position="1"/>
        <end position="56"/>
    </location>
</feature>
<evidence type="ECO:0000313" key="2">
    <source>
        <dbReference type="EMBL" id="MBB6030938.1"/>
    </source>
</evidence>
<reference evidence="2 3" key="1">
    <citation type="submission" date="2020-08" db="EMBL/GenBank/DDBJ databases">
        <title>Genomic Encyclopedia of Type Strains, Phase IV (KMG-IV): sequencing the most valuable type-strain genomes for metagenomic binning, comparative biology and taxonomic classification.</title>
        <authorList>
            <person name="Goeker M."/>
        </authorList>
    </citation>
    <scope>NUCLEOTIDE SEQUENCE [LARGE SCALE GENOMIC DNA]</scope>
    <source>
        <strain evidence="2 3">DSM 15757</strain>
    </source>
</reference>
<sequence length="109" mass="11606">MKRAEKESVARSMEGDGRSGSFVARGYAKIPDLTGCAGSSGMTKKERETNNDKILGRDRLAPLTQLVKKGKGQDKIPDLGATRLVGDDGKRVWGAEGERGDGSERRGGA</sequence>
<evidence type="ECO:0000256" key="1">
    <source>
        <dbReference type="SAM" id="MobiDB-lite"/>
    </source>
</evidence>
<feature type="compositionally biased region" description="Basic and acidic residues" evidence="1">
    <location>
        <begin position="43"/>
        <end position="56"/>
    </location>
</feature>
<name>A0ABR6P4C9_9DEIN</name>